<evidence type="ECO:0008006" key="3">
    <source>
        <dbReference type="Google" id="ProtNLM"/>
    </source>
</evidence>
<dbReference type="RefSeq" id="WP_255255442.1">
    <property type="nucleotide sequence ID" value="NZ_LN713926.1"/>
</dbReference>
<evidence type="ECO:0000256" key="1">
    <source>
        <dbReference type="SAM" id="Phobius"/>
    </source>
</evidence>
<dbReference type="EMBL" id="LN713926">
    <property type="protein sequence ID" value="CEK42296.1"/>
    <property type="molecule type" value="Genomic_DNA"/>
</dbReference>
<proteinExistence type="predicted"/>
<keyword evidence="1" id="KW-0472">Membrane</keyword>
<keyword evidence="1" id="KW-1133">Transmembrane helix</keyword>
<reference evidence="2" key="2">
    <citation type="submission" date="2015-06" db="EMBL/GenBank/DDBJ databases">
        <title>Environmentally co-occuring mercury resistance plasmids are genetically and phenotypically diverse and confer variable context-dependent fitness effects.</title>
        <authorList>
            <person name="Hall J.P.J."/>
            <person name="Harrison E."/>
            <person name="Lilley A.K."/>
            <person name="Paterson S."/>
            <person name="Spiers A.J."/>
            <person name="Brockhurst M.A."/>
        </authorList>
    </citation>
    <scope>NUCLEOTIDE SEQUENCE [LARGE SCALE GENOMIC DNA]</scope>
    <source>
        <strain evidence="2">SBW25</strain>
        <plasmid evidence="2">pQBR57</plasmid>
    </source>
</reference>
<evidence type="ECO:0000313" key="2">
    <source>
        <dbReference type="EMBL" id="CEK42296.1"/>
    </source>
</evidence>
<name>A0A0G4E4Y2_PSEFS</name>
<feature type="transmembrane region" description="Helical" evidence="1">
    <location>
        <begin position="313"/>
        <end position="334"/>
    </location>
</feature>
<organism evidence="2">
    <name type="scientific">Pseudomonas fluorescens (strain SBW25)</name>
    <dbReference type="NCBI Taxonomy" id="216595"/>
    <lineage>
        <taxon>Bacteria</taxon>
        <taxon>Pseudomonadati</taxon>
        <taxon>Pseudomonadota</taxon>
        <taxon>Gammaproteobacteria</taxon>
        <taxon>Pseudomonadales</taxon>
        <taxon>Pseudomonadaceae</taxon>
        <taxon>Pseudomonas</taxon>
    </lineage>
</organism>
<gene>
    <name evidence="2" type="ORF">PQBR57_0343</name>
</gene>
<keyword evidence="1" id="KW-0812">Transmembrane</keyword>
<sequence>MPDSTVTPADSVQPVLLGVSDAINRAAREIVRTKFILDKAVGSQGAAMLCGDLHDGAQGPAEPIPFLQRILPFGYLMEEVAPYRPALVPTANTLGCSWKWCRKDLDDQKAQEQLERLDNRQALLEGTLDPATYHWIKPLGIFTPGEGKNRVDFFREEGIKSIPAQVSEWTYVEPHRIVIYSITSSAFTATWAVLDERWVENVTNPDWTLPLMTAYGVKTTERWPASFPAPQAILLALFERDGFNSPLGNPEFGCKPVVDIETIRAIRDFQDELVAAKVCDLKHVDVEARIWKFGLLGVLISCLLMLFMPADWLYGFVSAGVVLGASACAALLPSELPVITRRRRLKKEQYLPHEKSPKWAGRTTRRYLG</sequence>
<reference evidence="2" key="1">
    <citation type="submission" date="2014-12" db="EMBL/GenBank/DDBJ databases">
        <authorList>
            <person name="Hall J."/>
        </authorList>
    </citation>
    <scope>NUCLEOTIDE SEQUENCE [LARGE SCALE GENOMIC DNA]</scope>
    <source>
        <strain evidence="2">SBW25</strain>
        <plasmid evidence="2">pQBR57</plasmid>
    </source>
</reference>
<keyword evidence="2" id="KW-0614">Plasmid</keyword>
<dbReference type="AlphaFoldDB" id="A0A0G4E4Y2"/>
<geneLocation type="plasmid" evidence="2">
    <name>pQBR57</name>
</geneLocation>
<accession>A0A0G4E4Y2</accession>
<feature type="transmembrane region" description="Helical" evidence="1">
    <location>
        <begin position="290"/>
        <end position="307"/>
    </location>
</feature>
<protein>
    <recommendedName>
        <fullName evidence="3">Transmembrane protein</fullName>
    </recommendedName>
</protein>